<evidence type="ECO:0000256" key="4">
    <source>
        <dbReference type="ARBA" id="ARBA00022833"/>
    </source>
</evidence>
<dbReference type="SMART" id="SM00336">
    <property type="entry name" value="BBOX"/>
    <property type="match status" value="1"/>
</dbReference>
<evidence type="ECO:0000256" key="3">
    <source>
        <dbReference type="ARBA" id="ARBA00022771"/>
    </source>
</evidence>
<proteinExistence type="predicted"/>
<dbReference type="Gene3D" id="3.30.160.60">
    <property type="entry name" value="Classic Zinc Finger"/>
    <property type="match status" value="1"/>
</dbReference>
<evidence type="ECO:0000256" key="2">
    <source>
        <dbReference type="ARBA" id="ARBA00022679"/>
    </source>
</evidence>
<protein>
    <recommendedName>
        <fullName evidence="7">B box-type domain-containing protein</fullName>
    </recommendedName>
</protein>
<dbReference type="PROSITE" id="PS50119">
    <property type="entry name" value="ZF_BBOX"/>
    <property type="match status" value="1"/>
</dbReference>
<dbReference type="Proteomes" id="UP001529510">
    <property type="component" value="Unassembled WGS sequence"/>
</dbReference>
<dbReference type="InterPro" id="IPR000315">
    <property type="entry name" value="Znf_B-box"/>
</dbReference>
<dbReference type="AlphaFoldDB" id="A0ABD0N4V3"/>
<sequence>KVDQPMCEVHEDEKINIYCLTCGVPTCSMCKVFGSHKDCEVAPLNSIYQTQK</sequence>
<evidence type="ECO:0000313" key="8">
    <source>
        <dbReference type="EMBL" id="KAL0156628.1"/>
    </source>
</evidence>
<keyword evidence="5" id="KW-0539">Nucleus</keyword>
<dbReference type="PANTHER" id="PTHR24099">
    <property type="entry name" value="E3 UBIQUITIN-PROTEIN LIGASE TRIM36-RELATED"/>
    <property type="match status" value="1"/>
</dbReference>
<gene>
    <name evidence="8" type="ORF">M9458_047874</name>
</gene>
<feature type="non-terminal residue" evidence="8">
    <location>
        <position position="52"/>
    </location>
</feature>
<name>A0ABD0N4V3_CIRMR</name>
<reference evidence="8 9" key="1">
    <citation type="submission" date="2024-05" db="EMBL/GenBank/DDBJ databases">
        <title>Genome sequencing and assembly of Indian major carp, Cirrhinus mrigala (Hamilton, 1822).</title>
        <authorList>
            <person name="Mohindra V."/>
            <person name="Chowdhury L.M."/>
            <person name="Lal K."/>
            <person name="Jena J.K."/>
        </authorList>
    </citation>
    <scope>NUCLEOTIDE SEQUENCE [LARGE SCALE GENOMIC DNA]</scope>
    <source>
        <strain evidence="8">CM1030</strain>
        <tissue evidence="8">Blood</tissue>
    </source>
</reference>
<evidence type="ECO:0000256" key="6">
    <source>
        <dbReference type="PROSITE-ProRule" id="PRU00024"/>
    </source>
</evidence>
<dbReference type="InterPro" id="IPR050617">
    <property type="entry name" value="E3_ligase_FN3/SPRY"/>
</dbReference>
<keyword evidence="3 6" id="KW-0863">Zinc-finger</keyword>
<comment type="caution">
    <text evidence="8">The sequence shown here is derived from an EMBL/GenBank/DDBJ whole genome shotgun (WGS) entry which is preliminary data.</text>
</comment>
<keyword evidence="9" id="KW-1185">Reference proteome</keyword>
<dbReference type="SUPFAM" id="SSF57845">
    <property type="entry name" value="B-box zinc-binding domain"/>
    <property type="match status" value="1"/>
</dbReference>
<accession>A0ABD0N4V3</accession>
<keyword evidence="2" id="KW-0808">Transferase</keyword>
<dbReference type="GO" id="GO:0005634">
    <property type="term" value="C:nucleus"/>
    <property type="evidence" value="ECO:0007669"/>
    <property type="project" value="UniProtKB-SubCell"/>
</dbReference>
<evidence type="ECO:0000256" key="1">
    <source>
        <dbReference type="ARBA" id="ARBA00004123"/>
    </source>
</evidence>
<feature type="non-terminal residue" evidence="8">
    <location>
        <position position="1"/>
    </location>
</feature>
<dbReference type="Pfam" id="PF00643">
    <property type="entry name" value="zf-B_box"/>
    <property type="match status" value="1"/>
</dbReference>
<evidence type="ECO:0000256" key="5">
    <source>
        <dbReference type="ARBA" id="ARBA00023242"/>
    </source>
</evidence>
<dbReference type="PANTHER" id="PTHR24099:SF17">
    <property type="entry name" value="TRIPARTITE MOTIF CONTAINING 55"/>
    <property type="match status" value="1"/>
</dbReference>
<dbReference type="GO" id="GO:0016740">
    <property type="term" value="F:transferase activity"/>
    <property type="evidence" value="ECO:0007669"/>
    <property type="project" value="UniProtKB-KW"/>
</dbReference>
<keyword evidence="4" id="KW-0862">Zinc</keyword>
<organism evidence="8 9">
    <name type="scientific">Cirrhinus mrigala</name>
    <name type="common">Mrigala</name>
    <dbReference type="NCBI Taxonomy" id="683832"/>
    <lineage>
        <taxon>Eukaryota</taxon>
        <taxon>Metazoa</taxon>
        <taxon>Chordata</taxon>
        <taxon>Craniata</taxon>
        <taxon>Vertebrata</taxon>
        <taxon>Euteleostomi</taxon>
        <taxon>Actinopterygii</taxon>
        <taxon>Neopterygii</taxon>
        <taxon>Teleostei</taxon>
        <taxon>Ostariophysi</taxon>
        <taxon>Cypriniformes</taxon>
        <taxon>Cyprinidae</taxon>
        <taxon>Labeoninae</taxon>
        <taxon>Labeonini</taxon>
        <taxon>Cirrhinus</taxon>
    </lineage>
</organism>
<dbReference type="GO" id="GO:0008270">
    <property type="term" value="F:zinc ion binding"/>
    <property type="evidence" value="ECO:0007669"/>
    <property type="project" value="UniProtKB-KW"/>
</dbReference>
<feature type="domain" description="B box-type" evidence="7">
    <location>
        <begin position="2"/>
        <end position="44"/>
    </location>
</feature>
<evidence type="ECO:0000259" key="7">
    <source>
        <dbReference type="PROSITE" id="PS50119"/>
    </source>
</evidence>
<dbReference type="EMBL" id="JAMKFB020000024">
    <property type="protein sequence ID" value="KAL0156628.1"/>
    <property type="molecule type" value="Genomic_DNA"/>
</dbReference>
<keyword evidence="3 6" id="KW-0479">Metal-binding</keyword>
<evidence type="ECO:0000313" key="9">
    <source>
        <dbReference type="Proteomes" id="UP001529510"/>
    </source>
</evidence>
<comment type="subcellular location">
    <subcellularLocation>
        <location evidence="1">Nucleus</location>
    </subcellularLocation>
</comment>